<feature type="chain" id="PRO_5019818356" description="DUF642 domain-containing protein" evidence="1">
    <location>
        <begin position="29"/>
        <end position="285"/>
    </location>
</feature>
<comment type="caution">
    <text evidence="2">The sequence shown here is derived from an EMBL/GenBank/DDBJ whole genome shotgun (WGS) entry which is preliminary data.</text>
</comment>
<gene>
    <name evidence="2" type="ORF">NIES80_06350</name>
</gene>
<dbReference type="OrthoDB" id="484456at2"/>
<evidence type="ECO:0008006" key="4">
    <source>
        <dbReference type="Google" id="ProtNLM"/>
    </source>
</evidence>
<name>A0A480A7C7_9CYAN</name>
<keyword evidence="1" id="KW-0732">Signal</keyword>
<protein>
    <recommendedName>
        <fullName evidence="4">DUF642 domain-containing protein</fullName>
    </recommendedName>
</protein>
<reference evidence="3" key="1">
    <citation type="submission" date="2019-02" db="EMBL/GenBank/DDBJ databases">
        <title>Draft genome sequence of Dolichospermum planctonicum NIES-80.</title>
        <authorList>
            <person name="Yamaguchi H."/>
            <person name="Suzuki S."/>
            <person name="Kawachi M."/>
        </authorList>
    </citation>
    <scope>NUCLEOTIDE SEQUENCE [LARGE SCALE GENOMIC DNA]</scope>
    <source>
        <strain evidence="3">NIES-80</strain>
    </source>
</reference>
<sequence length="285" mass="30364">MNINQYQPIVLGFSAMVLASAVSLPAQAVNILKNGNLIPSQTIQDASPNNTYRIQGQGTYTNNVIPDWIIFNHSSAVYGAITPPGTAVGSGSAPGLPGAFALNVAPGQTVNSPTGAPAWFFNFDGDTQYGPRLSQQLTGLTVGKNYTVSFYQAGASINPGGYTNIYNTPTWDQFQVTFGNEVKWAPRIDMALYENVRPWEKITMDFTATNTSQLLSFFNVGGPGGQPPIALLTSVTVDDGTPPPTAVPWETDALPLVGATMVFGAGVFVKRKIAQGKIKNLNFEP</sequence>
<dbReference type="RefSeq" id="WP_137906731.1">
    <property type="nucleotide sequence ID" value="NZ_BJCF01000004.1"/>
</dbReference>
<feature type="signal peptide" evidence="1">
    <location>
        <begin position="1"/>
        <end position="28"/>
    </location>
</feature>
<evidence type="ECO:0000313" key="2">
    <source>
        <dbReference type="EMBL" id="GCL40945.1"/>
    </source>
</evidence>
<organism evidence="2 3">
    <name type="scientific">Dolichospermum planctonicum</name>
    <dbReference type="NCBI Taxonomy" id="136072"/>
    <lineage>
        <taxon>Bacteria</taxon>
        <taxon>Bacillati</taxon>
        <taxon>Cyanobacteriota</taxon>
        <taxon>Cyanophyceae</taxon>
        <taxon>Nostocales</taxon>
        <taxon>Aphanizomenonaceae</taxon>
        <taxon>Dolichospermum</taxon>
    </lineage>
</organism>
<proteinExistence type="predicted"/>
<dbReference type="EMBL" id="BJCF01000004">
    <property type="protein sequence ID" value="GCL40945.1"/>
    <property type="molecule type" value="Genomic_DNA"/>
</dbReference>
<dbReference type="AlphaFoldDB" id="A0A480A7C7"/>
<accession>A0A480A7C7</accession>
<dbReference type="Proteomes" id="UP000299367">
    <property type="component" value="Unassembled WGS sequence"/>
</dbReference>
<evidence type="ECO:0000313" key="3">
    <source>
        <dbReference type="Proteomes" id="UP000299367"/>
    </source>
</evidence>
<evidence type="ECO:0000256" key="1">
    <source>
        <dbReference type="SAM" id="SignalP"/>
    </source>
</evidence>